<evidence type="ECO:0000256" key="1">
    <source>
        <dbReference type="PROSITE-ProRule" id="PRU00473"/>
    </source>
</evidence>
<name>A0A2S7EWG8_9XANT</name>
<evidence type="ECO:0000313" key="4">
    <source>
        <dbReference type="Proteomes" id="UP000238261"/>
    </source>
</evidence>
<organism evidence="3 4">
    <name type="scientific">Xanthomonas hyacinthi</name>
    <dbReference type="NCBI Taxonomy" id="56455"/>
    <lineage>
        <taxon>Bacteria</taxon>
        <taxon>Pseudomonadati</taxon>
        <taxon>Pseudomonadota</taxon>
        <taxon>Gammaproteobacteria</taxon>
        <taxon>Lysobacterales</taxon>
        <taxon>Lysobacteraceae</taxon>
        <taxon>Xanthomonas</taxon>
    </lineage>
</organism>
<keyword evidence="4" id="KW-1185">Reference proteome</keyword>
<feature type="domain" description="OmpA-like" evidence="2">
    <location>
        <begin position="322"/>
        <end position="453"/>
    </location>
</feature>
<dbReference type="Proteomes" id="UP000238261">
    <property type="component" value="Unassembled WGS sequence"/>
</dbReference>
<dbReference type="Gene3D" id="3.30.1330.60">
    <property type="entry name" value="OmpA-like domain"/>
    <property type="match status" value="1"/>
</dbReference>
<dbReference type="CDD" id="cd07185">
    <property type="entry name" value="OmpA_C-like"/>
    <property type="match status" value="1"/>
</dbReference>
<dbReference type="InterPro" id="IPR050330">
    <property type="entry name" value="Bact_OuterMem_StrucFunc"/>
</dbReference>
<dbReference type="SUPFAM" id="SSF103088">
    <property type="entry name" value="OmpA-like"/>
    <property type="match status" value="1"/>
</dbReference>
<evidence type="ECO:0000259" key="2">
    <source>
        <dbReference type="PROSITE" id="PS51123"/>
    </source>
</evidence>
<dbReference type="InterPro" id="IPR006665">
    <property type="entry name" value="OmpA-like"/>
</dbReference>
<dbReference type="PANTHER" id="PTHR30329">
    <property type="entry name" value="STATOR ELEMENT OF FLAGELLAR MOTOR COMPLEX"/>
    <property type="match status" value="1"/>
</dbReference>
<dbReference type="InterPro" id="IPR036737">
    <property type="entry name" value="OmpA-like_sf"/>
</dbReference>
<protein>
    <recommendedName>
        <fullName evidence="2">OmpA-like domain-containing protein</fullName>
    </recommendedName>
</protein>
<reference evidence="4" key="1">
    <citation type="submission" date="2016-08" db="EMBL/GenBank/DDBJ databases">
        <authorList>
            <person name="Merda D."/>
            <person name="Briand M."/>
            <person name="Taghouti G."/>
            <person name="Carrere S."/>
            <person name="Gouzy J."/>
            <person name="Portier P."/>
            <person name="Jacques M.-A."/>
            <person name="Fischer-Le Saux M."/>
        </authorList>
    </citation>
    <scope>NUCLEOTIDE SEQUENCE [LARGE SCALE GENOMIC DNA]</scope>
    <source>
        <strain evidence="4">CFBP1156</strain>
    </source>
</reference>
<dbReference type="Pfam" id="PF00691">
    <property type="entry name" value="OmpA"/>
    <property type="match status" value="1"/>
</dbReference>
<keyword evidence="1" id="KW-0472">Membrane</keyword>
<dbReference type="GO" id="GO:0016020">
    <property type="term" value="C:membrane"/>
    <property type="evidence" value="ECO:0007669"/>
    <property type="project" value="UniProtKB-UniRule"/>
</dbReference>
<comment type="caution">
    <text evidence="3">The sequence shown here is derived from an EMBL/GenBank/DDBJ whole genome shotgun (WGS) entry which is preliminary data.</text>
</comment>
<gene>
    <name evidence="3" type="ORF">XhyaCFBP1156_10815</name>
</gene>
<accession>A0A2S7EWG8</accession>
<dbReference type="PANTHER" id="PTHR30329:SF21">
    <property type="entry name" value="LIPOPROTEIN YIAD-RELATED"/>
    <property type="match status" value="1"/>
</dbReference>
<dbReference type="EMBL" id="MDEG01000008">
    <property type="protein sequence ID" value="PPU97478.1"/>
    <property type="molecule type" value="Genomic_DNA"/>
</dbReference>
<dbReference type="AlphaFoldDB" id="A0A2S7EWG8"/>
<dbReference type="PROSITE" id="PS51123">
    <property type="entry name" value="OMPA_2"/>
    <property type="match status" value="1"/>
</dbReference>
<proteinExistence type="predicted"/>
<sequence length="455" mass="49156">MPTAAAWTAVSMRCWCPPASSTTSPRTGTSACSAPPSAARAVPTSTPTAWKWAGCCARTCGCRPATTGPATRATATCPATSTPSRACSCACASNSTKTCSAGIRSATATRRAEESMMTTTHSRFVLSRAVVAALLFGACAAGNAQTRLLPQQQRISDEAIAADLHGYQSVQDRIQALNDGGRPLRDYALSKAQCWLDVSFHEYTRNDRSAFPQGALSESEKLVQLMGQRAASIPTDTPLVNAAKYLRDDLWQRLRALHGNAGFSCAQQAAACGEVELVHAGNEFNQQQWRHSKPYIQIAEDLVNDAEALARQCGGPERPDTPAAAPIPLVANVLFEFDRDGYQDIRTHSLESLDRALARIAEEKLTLQRVELVGHADRMDGRGHDDNQGLSARRARTVRELLIGRGIPADRIRYAYRGDSQQVQQCAGVTPRAALLECLLPNRRVEVRLVVARGE</sequence>
<evidence type="ECO:0000313" key="3">
    <source>
        <dbReference type="EMBL" id="PPU97478.1"/>
    </source>
</evidence>